<sequence length="79" mass="8655">MSPAEKAGYSRGMLEMLPRHCCSVQAETLYYRTLQFELERWAVDGKVTRCSSILLACERMIRLKKSSSGTVGPLAAGGG</sequence>
<name>A0A8T2NHJ1_9TELE</name>
<proteinExistence type="predicted"/>
<gene>
    <name evidence="1" type="ORF">JZ751_025815</name>
</gene>
<organism evidence="1 2">
    <name type="scientific">Albula glossodonta</name>
    <name type="common">roundjaw bonefish</name>
    <dbReference type="NCBI Taxonomy" id="121402"/>
    <lineage>
        <taxon>Eukaryota</taxon>
        <taxon>Metazoa</taxon>
        <taxon>Chordata</taxon>
        <taxon>Craniata</taxon>
        <taxon>Vertebrata</taxon>
        <taxon>Euteleostomi</taxon>
        <taxon>Actinopterygii</taxon>
        <taxon>Neopterygii</taxon>
        <taxon>Teleostei</taxon>
        <taxon>Albuliformes</taxon>
        <taxon>Albulidae</taxon>
        <taxon>Albula</taxon>
    </lineage>
</organism>
<keyword evidence="2" id="KW-1185">Reference proteome</keyword>
<comment type="caution">
    <text evidence="1">The sequence shown here is derived from an EMBL/GenBank/DDBJ whole genome shotgun (WGS) entry which is preliminary data.</text>
</comment>
<reference evidence="1" key="1">
    <citation type="thesis" date="2021" institute="BYU ScholarsArchive" country="Provo, UT, USA">
        <title>Applications of and Algorithms for Genome Assembly and Genomic Analyses with an Emphasis on Marine Teleosts.</title>
        <authorList>
            <person name="Pickett B.D."/>
        </authorList>
    </citation>
    <scope>NUCLEOTIDE SEQUENCE</scope>
    <source>
        <strain evidence="1">HI-2016</strain>
    </source>
</reference>
<dbReference type="AlphaFoldDB" id="A0A8T2NHJ1"/>
<feature type="non-terminal residue" evidence="1">
    <location>
        <position position="1"/>
    </location>
</feature>
<evidence type="ECO:0000313" key="1">
    <source>
        <dbReference type="EMBL" id="KAG9338411.1"/>
    </source>
</evidence>
<dbReference type="Proteomes" id="UP000824540">
    <property type="component" value="Unassembled WGS sequence"/>
</dbReference>
<accession>A0A8T2NHJ1</accession>
<evidence type="ECO:0000313" key="2">
    <source>
        <dbReference type="Proteomes" id="UP000824540"/>
    </source>
</evidence>
<dbReference type="EMBL" id="JAFBMS010000067">
    <property type="protein sequence ID" value="KAG9338411.1"/>
    <property type="molecule type" value="Genomic_DNA"/>
</dbReference>
<protein>
    <submittedName>
        <fullName evidence="1">Uncharacterized protein</fullName>
    </submittedName>
</protein>